<feature type="compositionally biased region" description="Basic and acidic residues" evidence="1">
    <location>
        <begin position="26"/>
        <end position="40"/>
    </location>
</feature>
<evidence type="ECO:0000313" key="3">
    <source>
        <dbReference type="Proteomes" id="UP000509303"/>
    </source>
</evidence>
<proteinExistence type="predicted"/>
<name>A0A7H8NHN6_9ACTN</name>
<feature type="region of interest" description="Disordered" evidence="1">
    <location>
        <begin position="1"/>
        <end position="71"/>
    </location>
</feature>
<dbReference type="AlphaFoldDB" id="A0A7H8NHN6"/>
<gene>
    <name evidence="2" type="ORF">HUT08_35015</name>
</gene>
<organism evidence="2 3">
    <name type="scientific">Streptomyces buecherae</name>
    <dbReference type="NCBI Taxonomy" id="2763006"/>
    <lineage>
        <taxon>Bacteria</taxon>
        <taxon>Bacillati</taxon>
        <taxon>Actinomycetota</taxon>
        <taxon>Actinomycetes</taxon>
        <taxon>Kitasatosporales</taxon>
        <taxon>Streptomycetaceae</taxon>
        <taxon>Streptomyces</taxon>
    </lineage>
</organism>
<sequence>MTDRVSREVDQRESAGQPPSLLGRSAMDRAMPHGQPERAAGRGVPATGERADARRVLADGPSESHIVRGED</sequence>
<accession>A0A7H8NHN6</accession>
<feature type="compositionally biased region" description="Basic and acidic residues" evidence="1">
    <location>
        <begin position="1"/>
        <end position="13"/>
    </location>
</feature>
<evidence type="ECO:0000256" key="1">
    <source>
        <dbReference type="SAM" id="MobiDB-lite"/>
    </source>
</evidence>
<keyword evidence="3" id="KW-1185">Reference proteome</keyword>
<evidence type="ECO:0000313" key="2">
    <source>
        <dbReference type="EMBL" id="QKW53906.1"/>
    </source>
</evidence>
<reference evidence="2 3" key="1">
    <citation type="submission" date="2020-06" db="EMBL/GenBank/DDBJ databases">
        <title>Genome mining for natural products.</title>
        <authorList>
            <person name="Zhang B."/>
            <person name="Shi J."/>
            <person name="Ge H."/>
        </authorList>
    </citation>
    <scope>NUCLEOTIDE SEQUENCE [LARGE SCALE GENOMIC DNA]</scope>
    <source>
        <strain evidence="2 3">NA00687</strain>
    </source>
</reference>
<protein>
    <submittedName>
        <fullName evidence="2">Uncharacterized protein</fullName>
    </submittedName>
</protein>
<dbReference type="Proteomes" id="UP000509303">
    <property type="component" value="Chromosome"/>
</dbReference>
<dbReference type="RefSeq" id="WP_176165610.1">
    <property type="nucleotide sequence ID" value="NZ_CP054929.1"/>
</dbReference>
<dbReference type="EMBL" id="CP054929">
    <property type="protein sequence ID" value="QKW53906.1"/>
    <property type="molecule type" value="Genomic_DNA"/>
</dbReference>